<evidence type="ECO:0000313" key="8">
    <source>
        <dbReference type="Proteomes" id="UP000004671"/>
    </source>
</evidence>
<dbReference type="Gene3D" id="2.40.420.20">
    <property type="match status" value="1"/>
</dbReference>
<dbReference type="EMBL" id="CP018099">
    <property type="protein sequence ID" value="APF17050.1"/>
    <property type="molecule type" value="Genomic_DNA"/>
</dbReference>
<dbReference type="Gene3D" id="1.10.287.470">
    <property type="entry name" value="Helix hairpin bin"/>
    <property type="match status" value="1"/>
</dbReference>
<dbReference type="HOGENOM" id="CLU_018816_14_2_0"/>
<dbReference type="GO" id="GO:0030313">
    <property type="term" value="C:cell envelope"/>
    <property type="evidence" value="ECO:0007669"/>
    <property type="project" value="UniProtKB-SubCell"/>
</dbReference>
<feature type="region of interest" description="Disordered" evidence="4">
    <location>
        <begin position="394"/>
        <end position="421"/>
    </location>
</feature>
<dbReference type="KEGG" id="caby:Cabys_299"/>
<evidence type="ECO:0000313" key="7">
    <source>
        <dbReference type="EMBL" id="EHO41200.1"/>
    </source>
</evidence>
<name>H1XR49_CALAY</name>
<dbReference type="SUPFAM" id="SSF111369">
    <property type="entry name" value="HlyD-like secretion proteins"/>
    <property type="match status" value="1"/>
</dbReference>
<dbReference type="Proteomes" id="UP000004671">
    <property type="component" value="Chromosome"/>
</dbReference>
<evidence type="ECO:0000256" key="2">
    <source>
        <dbReference type="ARBA" id="ARBA00023054"/>
    </source>
</evidence>
<evidence type="ECO:0000259" key="5">
    <source>
        <dbReference type="Pfam" id="PF25990"/>
    </source>
</evidence>
<accession>H1XR49</accession>
<dbReference type="AlphaFoldDB" id="H1XR49"/>
<dbReference type="EMBL" id="CM001402">
    <property type="protein sequence ID" value="EHO41200.1"/>
    <property type="molecule type" value="Genomic_DNA"/>
</dbReference>
<dbReference type="InterPro" id="IPR050465">
    <property type="entry name" value="UPF0194_transport"/>
</dbReference>
<dbReference type="eggNOG" id="COG0845">
    <property type="taxonomic scope" value="Bacteria"/>
</dbReference>
<comment type="subcellular location">
    <subcellularLocation>
        <location evidence="1">Cell envelope</location>
    </subcellularLocation>
</comment>
<sequence length="427" mass="48564" precursor="true">MSKSWFKSRRFRITLTAIVVLLIVFLFLPEKDQALLFTVKRGDLLIRIPVDGELQAVESFIVKAPSNVWGNIRIVKLAPEGSIVKKGDFLIQFDTSEQMQRLQEAQNKLETALANLASTKADIQNEMAELENDIKMETYSLEQARLQAKNAIYEAENKRREIELNLKKAELRYAQLLRKKESLQKIHQARLRQAELEVEQARLEVKQRQEDLKRLTIYSPADGLVVYKKVWESGGMTKLKVGYTPWRSQALIEIPSHSKMKVMASINENEISRVKKGQQVEVRLDAIKDTLFSGTVTDIATLARQDDEKEKNVFDIEILINEADPRLKPGMTAHCNILVQKIENVLQVPIEAVQIKEGKSFVLDEDGDPIAIKTGQSNDDFVVVTEGLKEGDRIQLRASASDTPAQNKVKPKKKKPKSVSRRVIILR</sequence>
<feature type="domain" description="YknX-like beta-barrel" evidence="5">
    <location>
        <begin position="260"/>
        <end position="337"/>
    </location>
</feature>
<dbReference type="Gene3D" id="2.40.30.170">
    <property type="match status" value="1"/>
</dbReference>
<dbReference type="Proteomes" id="UP000183868">
    <property type="component" value="Chromosome"/>
</dbReference>
<evidence type="ECO:0000256" key="4">
    <source>
        <dbReference type="SAM" id="MobiDB-lite"/>
    </source>
</evidence>
<keyword evidence="2 3" id="KW-0175">Coiled coil</keyword>
<dbReference type="InParanoid" id="H1XR49"/>
<dbReference type="Gene3D" id="2.40.50.100">
    <property type="match status" value="1"/>
</dbReference>
<feature type="coiled-coil region" evidence="3">
    <location>
        <begin position="95"/>
        <end position="211"/>
    </location>
</feature>
<gene>
    <name evidence="6" type="ORF">Cabys_299</name>
    <name evidence="7" type="ORF">Calab_1580</name>
</gene>
<dbReference type="RefSeq" id="WP_006928272.1">
    <property type="nucleotide sequence ID" value="NZ_CM001402.1"/>
</dbReference>
<dbReference type="PaxDb" id="880073-Calab_1580"/>
<evidence type="ECO:0000256" key="1">
    <source>
        <dbReference type="ARBA" id="ARBA00004196"/>
    </source>
</evidence>
<evidence type="ECO:0000256" key="3">
    <source>
        <dbReference type="SAM" id="Coils"/>
    </source>
</evidence>
<evidence type="ECO:0000313" key="9">
    <source>
        <dbReference type="Proteomes" id="UP000183868"/>
    </source>
</evidence>
<evidence type="ECO:0000313" key="6">
    <source>
        <dbReference type="EMBL" id="APF17050.1"/>
    </source>
</evidence>
<dbReference type="STRING" id="880073.Cabys_299"/>
<reference evidence="7 8" key="1">
    <citation type="submission" date="2011-09" db="EMBL/GenBank/DDBJ databases">
        <title>The permanent draft genome of Caldithrix abyssi DSM 13497.</title>
        <authorList>
            <consortium name="US DOE Joint Genome Institute (JGI-PGF)"/>
            <person name="Lucas S."/>
            <person name="Han J."/>
            <person name="Lapidus A."/>
            <person name="Bruce D."/>
            <person name="Goodwin L."/>
            <person name="Pitluck S."/>
            <person name="Peters L."/>
            <person name="Kyrpides N."/>
            <person name="Mavromatis K."/>
            <person name="Ivanova N."/>
            <person name="Mikhailova N."/>
            <person name="Chertkov O."/>
            <person name="Detter J.C."/>
            <person name="Tapia R."/>
            <person name="Han C."/>
            <person name="Land M."/>
            <person name="Hauser L."/>
            <person name="Markowitz V."/>
            <person name="Cheng J.-F."/>
            <person name="Hugenholtz P."/>
            <person name="Woyke T."/>
            <person name="Wu D."/>
            <person name="Spring S."/>
            <person name="Brambilla E."/>
            <person name="Klenk H.-P."/>
            <person name="Eisen J.A."/>
        </authorList>
    </citation>
    <scope>NUCLEOTIDE SEQUENCE [LARGE SCALE GENOMIC DNA]</scope>
    <source>
        <strain evidence="7 8">DSM 13497</strain>
    </source>
</reference>
<dbReference type="Pfam" id="PF25990">
    <property type="entry name" value="Beta-barrel_YknX"/>
    <property type="match status" value="1"/>
</dbReference>
<protein>
    <submittedName>
        <fullName evidence="7">Efflux transporter, RND family, MFP subunit</fullName>
    </submittedName>
    <submittedName>
        <fullName evidence="6">RND family efflux transporter, MFP subunit</fullName>
    </submittedName>
</protein>
<keyword evidence="8" id="KW-1185">Reference proteome</keyword>
<dbReference type="PANTHER" id="PTHR32347:SF23">
    <property type="entry name" value="BLL5650 PROTEIN"/>
    <property type="match status" value="1"/>
</dbReference>
<reference evidence="6 9" key="2">
    <citation type="submission" date="2016-11" db="EMBL/GenBank/DDBJ databases">
        <title>Genomic analysis of Caldithrix abyssi and proposal of a novel bacterial phylum Caldithrichaeota.</title>
        <authorList>
            <person name="Kublanov I."/>
            <person name="Sigalova O."/>
            <person name="Gavrilov S."/>
            <person name="Lebedinsky A."/>
            <person name="Ivanova N."/>
            <person name="Daum C."/>
            <person name="Reddy T."/>
            <person name="Klenk H.P."/>
            <person name="Goker M."/>
            <person name="Reva O."/>
            <person name="Miroshnichenko M."/>
            <person name="Kyprides N."/>
            <person name="Woyke T."/>
            <person name="Gelfand M."/>
        </authorList>
    </citation>
    <scope>NUCLEOTIDE SEQUENCE [LARGE SCALE GENOMIC DNA]</scope>
    <source>
        <strain evidence="6 9">LF13</strain>
    </source>
</reference>
<proteinExistence type="predicted"/>
<dbReference type="PANTHER" id="PTHR32347">
    <property type="entry name" value="EFFLUX SYSTEM COMPONENT YKNX-RELATED"/>
    <property type="match status" value="1"/>
</dbReference>
<dbReference type="InterPro" id="IPR058636">
    <property type="entry name" value="Beta-barrel_YknX"/>
</dbReference>
<organism evidence="7 8">
    <name type="scientific">Caldithrix abyssi DSM 13497</name>
    <dbReference type="NCBI Taxonomy" id="880073"/>
    <lineage>
        <taxon>Bacteria</taxon>
        <taxon>Pseudomonadati</taxon>
        <taxon>Calditrichota</taxon>
        <taxon>Calditrichia</taxon>
        <taxon>Calditrichales</taxon>
        <taxon>Calditrichaceae</taxon>
        <taxon>Caldithrix</taxon>
    </lineage>
</organism>
<feature type="compositionally biased region" description="Basic residues" evidence="4">
    <location>
        <begin position="409"/>
        <end position="420"/>
    </location>
</feature>
<dbReference type="OrthoDB" id="1522431at2"/>